<feature type="transmembrane region" description="Helical" evidence="1">
    <location>
        <begin position="42"/>
        <end position="67"/>
    </location>
</feature>
<evidence type="ECO:0000313" key="3">
    <source>
        <dbReference type="Proteomes" id="UP000309618"/>
    </source>
</evidence>
<accession>A0A4S5CH68</accession>
<keyword evidence="1" id="KW-1133">Transmembrane helix</keyword>
<protein>
    <submittedName>
        <fullName evidence="2">Uncharacterized protein</fullName>
    </submittedName>
</protein>
<gene>
    <name evidence="2" type="ORF">E8Q35_12595</name>
</gene>
<evidence type="ECO:0000313" key="2">
    <source>
        <dbReference type="EMBL" id="THJ45020.1"/>
    </source>
</evidence>
<comment type="caution">
    <text evidence="2">The sequence shown here is derived from an EMBL/GenBank/DDBJ whole genome shotgun (WGS) entry which is preliminary data.</text>
</comment>
<sequence length="123" mass="13392">MLGKNDVYPMLLNIALIVGGVVLVCVAGTLPEASLREHVADTASGAALFVTLVVQLLILLPVGRFIFNSYKENKKSLCLCIGFFGVGLVVFSQFVLLPFMEQLYSLVGNVFIEYVKTISSLVY</sequence>
<name>A0A4S5CH68_AERVE</name>
<keyword evidence="1" id="KW-0812">Transmembrane</keyword>
<dbReference type="EMBL" id="SSUX01000008">
    <property type="protein sequence ID" value="THJ45020.1"/>
    <property type="molecule type" value="Genomic_DNA"/>
</dbReference>
<keyword evidence="1" id="KW-0472">Membrane</keyword>
<proteinExistence type="predicted"/>
<dbReference type="RefSeq" id="WP_136501843.1">
    <property type="nucleotide sequence ID" value="NZ_SSUX01000008.1"/>
</dbReference>
<dbReference type="Proteomes" id="UP000309618">
    <property type="component" value="Unassembled WGS sequence"/>
</dbReference>
<feature type="transmembrane region" description="Helical" evidence="1">
    <location>
        <begin position="7"/>
        <end position="30"/>
    </location>
</feature>
<dbReference type="AlphaFoldDB" id="A0A4S5CH68"/>
<evidence type="ECO:0000256" key="1">
    <source>
        <dbReference type="SAM" id="Phobius"/>
    </source>
</evidence>
<reference evidence="2 3" key="1">
    <citation type="submission" date="2019-04" db="EMBL/GenBank/DDBJ databases">
        <title>Comparative genomics of Aeromonas veronii strains pathogenic to fish.</title>
        <authorList>
            <person name="Cascarano M.C."/>
            <person name="Smyrli M."/>
            <person name="Katharios P."/>
        </authorList>
    </citation>
    <scope>NUCLEOTIDE SEQUENCE [LARGE SCALE GENOMIC DNA]</scope>
    <source>
        <strain evidence="2 3">XU1</strain>
    </source>
</reference>
<organism evidence="2 3">
    <name type="scientific">Aeromonas veronii</name>
    <dbReference type="NCBI Taxonomy" id="654"/>
    <lineage>
        <taxon>Bacteria</taxon>
        <taxon>Pseudomonadati</taxon>
        <taxon>Pseudomonadota</taxon>
        <taxon>Gammaproteobacteria</taxon>
        <taxon>Aeromonadales</taxon>
        <taxon>Aeromonadaceae</taxon>
        <taxon>Aeromonas</taxon>
    </lineage>
</organism>
<feature type="transmembrane region" description="Helical" evidence="1">
    <location>
        <begin position="79"/>
        <end position="100"/>
    </location>
</feature>